<organism evidence="1 2">
    <name type="scientific">Zobellella denitrificans</name>
    <dbReference type="NCBI Taxonomy" id="347534"/>
    <lineage>
        <taxon>Bacteria</taxon>
        <taxon>Pseudomonadati</taxon>
        <taxon>Pseudomonadota</taxon>
        <taxon>Gammaproteobacteria</taxon>
        <taxon>Aeromonadales</taxon>
        <taxon>Aeromonadaceae</taxon>
        <taxon>Zobellella</taxon>
    </lineage>
</organism>
<protein>
    <submittedName>
        <fullName evidence="1">Lactoylglutathione lyase</fullName>
    </submittedName>
</protein>
<dbReference type="InterPro" id="IPR004360">
    <property type="entry name" value="Glyas_Fos-R_dOase_dom"/>
</dbReference>
<dbReference type="AlphaFoldDB" id="A0A231MXD0"/>
<dbReference type="RefSeq" id="WP_094040355.1">
    <property type="nucleotide sequence ID" value="NZ_CP012621.1"/>
</dbReference>
<dbReference type="PANTHER" id="PTHR33993">
    <property type="entry name" value="GLYOXALASE-RELATED"/>
    <property type="match status" value="1"/>
</dbReference>
<dbReference type="Pfam" id="PF00903">
    <property type="entry name" value="Glyoxalase"/>
    <property type="match status" value="1"/>
</dbReference>
<keyword evidence="2" id="KW-1185">Reference proteome</keyword>
<evidence type="ECO:0000313" key="2">
    <source>
        <dbReference type="Proteomes" id="UP000217763"/>
    </source>
</evidence>
<accession>A0A231MXD0</accession>
<name>A0A231MXD0_9GAMM</name>
<reference evidence="2" key="1">
    <citation type="submission" date="2015-09" db="EMBL/GenBank/DDBJ databases">
        <authorList>
            <person name="Shao Z."/>
            <person name="Wang L."/>
        </authorList>
    </citation>
    <scope>NUCLEOTIDE SEQUENCE [LARGE SCALE GENOMIC DNA]</scope>
    <source>
        <strain evidence="2">F13-1</strain>
    </source>
</reference>
<dbReference type="GO" id="GO:0016829">
    <property type="term" value="F:lyase activity"/>
    <property type="evidence" value="ECO:0007669"/>
    <property type="project" value="UniProtKB-KW"/>
</dbReference>
<dbReference type="PANTHER" id="PTHR33993:SF2">
    <property type="entry name" value="VOC DOMAIN-CONTAINING PROTEIN"/>
    <property type="match status" value="1"/>
</dbReference>
<dbReference type="SUPFAM" id="SSF54593">
    <property type="entry name" value="Glyoxalase/Bleomycin resistance protein/Dihydroxybiphenyl dioxygenase"/>
    <property type="match status" value="1"/>
</dbReference>
<proteinExistence type="predicted"/>
<dbReference type="OrthoDB" id="8776491at2"/>
<dbReference type="CDD" id="cd07247">
    <property type="entry name" value="SgaA_N_like"/>
    <property type="match status" value="1"/>
</dbReference>
<dbReference type="InterPro" id="IPR052164">
    <property type="entry name" value="Anthracycline_SecMetBiosynth"/>
</dbReference>
<evidence type="ECO:0000313" key="1">
    <source>
        <dbReference type="EMBL" id="ATG75526.1"/>
    </source>
</evidence>
<dbReference type="Proteomes" id="UP000217763">
    <property type="component" value="Chromosome"/>
</dbReference>
<dbReference type="Gene3D" id="3.10.180.10">
    <property type="entry name" value="2,3-Dihydroxybiphenyl 1,2-Dioxygenase, domain 1"/>
    <property type="match status" value="1"/>
</dbReference>
<gene>
    <name evidence="1" type="ORF">AN401_18120</name>
</gene>
<keyword evidence="1" id="KW-0456">Lyase</keyword>
<dbReference type="InterPro" id="IPR029068">
    <property type="entry name" value="Glyas_Bleomycin-R_OHBP_Dase"/>
</dbReference>
<dbReference type="EMBL" id="CP012621">
    <property type="protein sequence ID" value="ATG75526.1"/>
    <property type="molecule type" value="Genomic_DNA"/>
</dbReference>
<dbReference type="KEGG" id="zdf:AN401_18120"/>
<sequence>MNMNPVVWFEIYVADMPRARAFYEAMLAVRLEPLADPTVDDGTNLEMWAFPGQPEGAGACGTLARMEGCAPGGNGTLVYFGCDDCAVEAARAAANGGRLVRDKFAIGPHGFIALVEDTEGNVVGLHSMK</sequence>